<dbReference type="GO" id="GO:0005634">
    <property type="term" value="C:nucleus"/>
    <property type="evidence" value="ECO:0007669"/>
    <property type="project" value="UniProtKB-ARBA"/>
</dbReference>
<organism evidence="9 10">
    <name type="scientific">Fomitopsis schrenkii</name>
    <name type="common">Brown rot fungus</name>
    <dbReference type="NCBI Taxonomy" id="2126942"/>
    <lineage>
        <taxon>Eukaryota</taxon>
        <taxon>Fungi</taxon>
        <taxon>Dikarya</taxon>
        <taxon>Basidiomycota</taxon>
        <taxon>Agaricomycotina</taxon>
        <taxon>Agaricomycetes</taxon>
        <taxon>Polyporales</taxon>
        <taxon>Fomitopsis</taxon>
    </lineage>
</organism>
<evidence type="ECO:0000256" key="6">
    <source>
        <dbReference type="RuleBase" id="RU003494"/>
    </source>
</evidence>
<dbReference type="PANTHER" id="PTHR44051">
    <property type="entry name" value="GLUTATHIONE S-TRANSFERASE-RELATED"/>
    <property type="match status" value="1"/>
</dbReference>
<dbReference type="FunFam" id="1.20.1050.130:FF:000016">
    <property type="entry name" value="Glutathione S-transferase 1"/>
    <property type="match status" value="1"/>
</dbReference>
<dbReference type="AlphaFoldDB" id="S8FF31"/>
<dbReference type="InParanoid" id="S8FF31"/>
<dbReference type="GO" id="GO:0004364">
    <property type="term" value="F:glutathione transferase activity"/>
    <property type="evidence" value="ECO:0007669"/>
    <property type="project" value="UniProtKB-EC"/>
</dbReference>
<dbReference type="EC" id="2.5.1.18" evidence="2"/>
<reference evidence="9 10" key="1">
    <citation type="journal article" date="2012" name="Science">
        <title>The Paleozoic origin of enzymatic lignin decomposition reconstructed from 31 fungal genomes.</title>
        <authorList>
            <person name="Floudas D."/>
            <person name="Binder M."/>
            <person name="Riley R."/>
            <person name="Barry K."/>
            <person name="Blanchette R.A."/>
            <person name="Henrissat B."/>
            <person name="Martinez A.T."/>
            <person name="Otillar R."/>
            <person name="Spatafora J.W."/>
            <person name="Yadav J.S."/>
            <person name="Aerts A."/>
            <person name="Benoit I."/>
            <person name="Boyd A."/>
            <person name="Carlson A."/>
            <person name="Copeland A."/>
            <person name="Coutinho P.M."/>
            <person name="de Vries R.P."/>
            <person name="Ferreira P."/>
            <person name="Findley K."/>
            <person name="Foster B."/>
            <person name="Gaskell J."/>
            <person name="Glotzer D."/>
            <person name="Gorecki P."/>
            <person name="Heitman J."/>
            <person name="Hesse C."/>
            <person name="Hori C."/>
            <person name="Igarashi K."/>
            <person name="Jurgens J.A."/>
            <person name="Kallen N."/>
            <person name="Kersten P."/>
            <person name="Kohler A."/>
            <person name="Kuees U."/>
            <person name="Kumar T.K.A."/>
            <person name="Kuo A."/>
            <person name="LaButti K."/>
            <person name="Larrondo L.F."/>
            <person name="Lindquist E."/>
            <person name="Ling A."/>
            <person name="Lombard V."/>
            <person name="Lucas S."/>
            <person name="Lundell T."/>
            <person name="Martin R."/>
            <person name="McLaughlin D.J."/>
            <person name="Morgenstern I."/>
            <person name="Morin E."/>
            <person name="Murat C."/>
            <person name="Nagy L.G."/>
            <person name="Nolan M."/>
            <person name="Ohm R.A."/>
            <person name="Patyshakuliyeva A."/>
            <person name="Rokas A."/>
            <person name="Ruiz-Duenas F.J."/>
            <person name="Sabat G."/>
            <person name="Salamov A."/>
            <person name="Samejima M."/>
            <person name="Schmutz J."/>
            <person name="Slot J.C."/>
            <person name="St John F."/>
            <person name="Stenlid J."/>
            <person name="Sun H."/>
            <person name="Sun S."/>
            <person name="Syed K."/>
            <person name="Tsang A."/>
            <person name="Wiebenga A."/>
            <person name="Young D."/>
            <person name="Pisabarro A."/>
            <person name="Eastwood D.C."/>
            <person name="Martin F."/>
            <person name="Cullen D."/>
            <person name="Grigoriev I.V."/>
            <person name="Hibbett D.S."/>
        </authorList>
    </citation>
    <scope>NUCLEOTIDE SEQUENCE</scope>
    <source>
        <strain evidence="10">FP-58527</strain>
    </source>
</reference>
<evidence type="ECO:0000259" key="7">
    <source>
        <dbReference type="PROSITE" id="PS50404"/>
    </source>
</evidence>
<dbReference type="HOGENOM" id="CLU_011226_14_2_1"/>
<feature type="domain" description="GST N-terminal" evidence="7">
    <location>
        <begin position="5"/>
        <end position="89"/>
    </location>
</feature>
<dbReference type="SFLD" id="SFLDG01151">
    <property type="entry name" value="Main.2:_Nu-like"/>
    <property type="match status" value="1"/>
</dbReference>
<dbReference type="PANTHER" id="PTHR44051:SF3">
    <property type="entry name" value="TRANSCRIPTIONAL REGULATOR URE2"/>
    <property type="match status" value="1"/>
</dbReference>
<dbReference type="GO" id="GO:0005737">
    <property type="term" value="C:cytoplasm"/>
    <property type="evidence" value="ECO:0007669"/>
    <property type="project" value="UniProtKB-ARBA"/>
</dbReference>
<evidence type="ECO:0000256" key="3">
    <source>
        <dbReference type="ARBA" id="ARBA00022679"/>
    </source>
</evidence>
<gene>
    <name evidence="9" type="ORF">FOMPIDRAFT_113174</name>
</gene>
<dbReference type="CDD" id="cd03048">
    <property type="entry name" value="GST_N_Ure2p_like"/>
    <property type="match status" value="1"/>
</dbReference>
<dbReference type="SFLD" id="SFLDS00019">
    <property type="entry name" value="Glutathione_Transferase_(cytos"/>
    <property type="match status" value="1"/>
</dbReference>
<sequence length="227" mass="26213">MSHGNQFTLYTYVSGPNGWKVAYVLAELGLTYESRYLDFGKEEQKSLEYTKYNPNGRIPTLIDHSNGDFVIWESGAILQYLVDMYDTEHKISVSDIKEKYHQLQWLFFQASGQGPYYGQASWFILYHPEKVPSVLERYGKEIVRVLGVLEGVLSKQEWLVGGKYTVADIAFVPWHLLTFTQLPELRPEVSLERDFPSVYKWHNAVISRKPIAELVELRESLIRAAGK</sequence>
<name>S8FF31_FOMSC</name>
<comment type="similarity">
    <text evidence="1 6">Belongs to the GST superfamily.</text>
</comment>
<dbReference type="Pfam" id="PF00043">
    <property type="entry name" value="GST_C"/>
    <property type="match status" value="1"/>
</dbReference>
<dbReference type="Proteomes" id="UP000015241">
    <property type="component" value="Unassembled WGS sequence"/>
</dbReference>
<evidence type="ECO:0000259" key="8">
    <source>
        <dbReference type="PROSITE" id="PS50405"/>
    </source>
</evidence>
<dbReference type="OrthoDB" id="422574at2759"/>
<keyword evidence="10" id="KW-1185">Reference proteome</keyword>
<accession>S8FF31</accession>
<dbReference type="SUPFAM" id="SSF47616">
    <property type="entry name" value="GST C-terminal domain-like"/>
    <property type="match status" value="1"/>
</dbReference>
<feature type="domain" description="GST C-terminal" evidence="8">
    <location>
        <begin position="95"/>
        <end position="227"/>
    </location>
</feature>
<dbReference type="STRING" id="743788.S8FF31"/>
<proteinExistence type="inferred from homology"/>
<comment type="function">
    <text evidence="5">Involved in the oxidative stress response and detoxification.</text>
</comment>
<evidence type="ECO:0000256" key="2">
    <source>
        <dbReference type="ARBA" id="ARBA00012452"/>
    </source>
</evidence>
<dbReference type="InterPro" id="IPR004045">
    <property type="entry name" value="Glutathione_S-Trfase_N"/>
</dbReference>
<evidence type="ECO:0000256" key="1">
    <source>
        <dbReference type="ARBA" id="ARBA00007409"/>
    </source>
</evidence>
<dbReference type="SUPFAM" id="SSF52833">
    <property type="entry name" value="Thioredoxin-like"/>
    <property type="match status" value="1"/>
</dbReference>
<protein>
    <recommendedName>
        <fullName evidence="2">glutathione transferase</fullName>
        <ecNumber evidence="2">2.5.1.18</ecNumber>
    </recommendedName>
</protein>
<evidence type="ECO:0000313" key="10">
    <source>
        <dbReference type="Proteomes" id="UP000015241"/>
    </source>
</evidence>
<comment type="catalytic activity">
    <reaction evidence="4">
        <text>RX + glutathione = an S-substituted glutathione + a halide anion + H(+)</text>
        <dbReference type="Rhea" id="RHEA:16437"/>
        <dbReference type="ChEBI" id="CHEBI:15378"/>
        <dbReference type="ChEBI" id="CHEBI:16042"/>
        <dbReference type="ChEBI" id="CHEBI:17792"/>
        <dbReference type="ChEBI" id="CHEBI:57925"/>
        <dbReference type="ChEBI" id="CHEBI:90779"/>
        <dbReference type="EC" id="2.5.1.18"/>
    </reaction>
</comment>
<dbReference type="InterPro" id="IPR040079">
    <property type="entry name" value="Glutathione_S-Trfase"/>
</dbReference>
<dbReference type="eggNOG" id="KOG0867">
    <property type="taxonomic scope" value="Eukaryota"/>
</dbReference>
<dbReference type="Gene3D" id="1.20.1050.130">
    <property type="match status" value="1"/>
</dbReference>
<dbReference type="InterPro" id="IPR036282">
    <property type="entry name" value="Glutathione-S-Trfase_C_sf"/>
</dbReference>
<keyword evidence="3 9" id="KW-0808">Transferase</keyword>
<dbReference type="Pfam" id="PF02798">
    <property type="entry name" value="GST_N"/>
    <property type="match status" value="1"/>
</dbReference>
<dbReference type="EMBL" id="KE504180">
    <property type="protein sequence ID" value="EPS97014.1"/>
    <property type="molecule type" value="Genomic_DNA"/>
</dbReference>
<dbReference type="InterPro" id="IPR010987">
    <property type="entry name" value="Glutathione-S-Trfase_C-like"/>
</dbReference>
<dbReference type="SFLD" id="SFLDG00358">
    <property type="entry name" value="Main_(cytGST)"/>
    <property type="match status" value="1"/>
</dbReference>
<dbReference type="InterPro" id="IPR004046">
    <property type="entry name" value="GST_C"/>
</dbReference>
<dbReference type="PROSITE" id="PS50405">
    <property type="entry name" value="GST_CTER"/>
    <property type="match status" value="1"/>
</dbReference>
<dbReference type="PROSITE" id="PS50404">
    <property type="entry name" value="GST_NTER"/>
    <property type="match status" value="1"/>
</dbReference>
<evidence type="ECO:0000313" key="9">
    <source>
        <dbReference type="EMBL" id="EPS97014.1"/>
    </source>
</evidence>
<evidence type="ECO:0000256" key="5">
    <source>
        <dbReference type="ARBA" id="ARBA00060024"/>
    </source>
</evidence>
<evidence type="ECO:0000256" key="4">
    <source>
        <dbReference type="ARBA" id="ARBA00047960"/>
    </source>
</evidence>
<dbReference type="FunCoup" id="S8FF31">
    <property type="interactions" value="126"/>
</dbReference>
<dbReference type="InterPro" id="IPR036249">
    <property type="entry name" value="Thioredoxin-like_sf"/>
</dbReference>